<dbReference type="AlphaFoldDB" id="A0A840SHY0"/>
<dbReference type="Pfam" id="PF00149">
    <property type="entry name" value="Metallophos"/>
    <property type="match status" value="1"/>
</dbReference>
<gene>
    <name evidence="2" type="ORF">HNP77_002140</name>
</gene>
<protein>
    <recommendedName>
        <fullName evidence="1">Serine/threonine specific protein phosphatases domain-containing protein</fullName>
    </recommendedName>
</protein>
<keyword evidence="3" id="KW-1185">Reference proteome</keyword>
<dbReference type="PROSITE" id="PS00125">
    <property type="entry name" value="SER_THR_PHOSPHATASE"/>
    <property type="match status" value="1"/>
</dbReference>
<dbReference type="InterPro" id="IPR004843">
    <property type="entry name" value="Calcineurin-like_PHP"/>
</dbReference>
<organism evidence="2 3">
    <name type="scientific">Treponema rectale</name>
    <dbReference type="NCBI Taxonomy" id="744512"/>
    <lineage>
        <taxon>Bacteria</taxon>
        <taxon>Pseudomonadati</taxon>
        <taxon>Spirochaetota</taxon>
        <taxon>Spirochaetia</taxon>
        <taxon>Spirochaetales</taxon>
        <taxon>Treponemataceae</taxon>
        <taxon>Treponema</taxon>
    </lineage>
</organism>
<dbReference type="InterPro" id="IPR029052">
    <property type="entry name" value="Metallo-depent_PP-like"/>
</dbReference>
<reference evidence="2 3" key="1">
    <citation type="submission" date="2020-08" db="EMBL/GenBank/DDBJ databases">
        <title>Genomic Encyclopedia of Type Strains, Phase IV (KMG-IV): sequencing the most valuable type-strain genomes for metagenomic binning, comparative biology and taxonomic classification.</title>
        <authorList>
            <person name="Goeker M."/>
        </authorList>
    </citation>
    <scope>NUCLEOTIDE SEQUENCE [LARGE SCALE GENOMIC DNA]</scope>
    <source>
        <strain evidence="2 3">DSM 103679</strain>
    </source>
</reference>
<dbReference type="EMBL" id="JACHFR010000003">
    <property type="protein sequence ID" value="MBB5219758.1"/>
    <property type="molecule type" value="Genomic_DNA"/>
</dbReference>
<evidence type="ECO:0000259" key="1">
    <source>
        <dbReference type="PROSITE" id="PS00125"/>
    </source>
</evidence>
<dbReference type="Gene3D" id="3.60.21.10">
    <property type="match status" value="1"/>
</dbReference>
<dbReference type="Proteomes" id="UP000578697">
    <property type="component" value="Unassembled WGS sequence"/>
</dbReference>
<evidence type="ECO:0000313" key="2">
    <source>
        <dbReference type="EMBL" id="MBB5219758.1"/>
    </source>
</evidence>
<accession>A0A840SHY0</accession>
<proteinExistence type="predicted"/>
<sequence>MMNQNSLLKKIEDYVSLDKLPDDRTAMEELDEAVSVLENETAFYRPVKRNGKCGALLDFTKNTLPVILVPDLHGRKDFLLNLLKLDVSSLKKTGAFDGTAFSSAGCRVADLLAEKEIIVVCVGDGIHSEKRGRMRWMQAYEDWKCSAAAGPSMQEEMKENIATMRAVMELKKIFPENFHFLKGNHENILNSSENGNLPFYKYANEGQMTCDFIRQVYGDAVLYLISLWEKNLPLCCAFKDFCVSHAEPGKFYTRKKIIEGSGEVVHSFTWTDNDAADEGCVQKLFKELTGLDKEKALWFGGHRPVRDKFYLRQNGSYVQFHNPEKMNVAVVGRASDFDPEKSIISVI</sequence>
<dbReference type="GO" id="GO:0016787">
    <property type="term" value="F:hydrolase activity"/>
    <property type="evidence" value="ECO:0007669"/>
    <property type="project" value="InterPro"/>
</dbReference>
<dbReference type="InterPro" id="IPR006186">
    <property type="entry name" value="Ser/Thr-sp_prot-phosphatase"/>
</dbReference>
<comment type="caution">
    <text evidence="2">The sequence shown here is derived from an EMBL/GenBank/DDBJ whole genome shotgun (WGS) entry which is preliminary data.</text>
</comment>
<evidence type="ECO:0000313" key="3">
    <source>
        <dbReference type="Proteomes" id="UP000578697"/>
    </source>
</evidence>
<name>A0A840SHY0_9SPIR</name>
<dbReference type="SUPFAM" id="SSF56300">
    <property type="entry name" value="Metallo-dependent phosphatases"/>
    <property type="match status" value="1"/>
</dbReference>
<feature type="domain" description="Serine/threonine specific protein phosphatases" evidence="1">
    <location>
        <begin position="181"/>
        <end position="186"/>
    </location>
</feature>